<evidence type="ECO:0000256" key="8">
    <source>
        <dbReference type="PIRSR" id="PIRSR601519-1"/>
    </source>
</evidence>
<keyword evidence="3 9" id="KW-0409">Iron storage</keyword>
<dbReference type="GO" id="GO:0008199">
    <property type="term" value="F:ferric iron binding"/>
    <property type="evidence" value="ECO:0007669"/>
    <property type="project" value="InterPro"/>
</dbReference>
<keyword evidence="6 8" id="KW-0408">Iron</keyword>
<evidence type="ECO:0000256" key="7">
    <source>
        <dbReference type="ARBA" id="ARBA00048035"/>
    </source>
</evidence>
<dbReference type="GO" id="GO:0008198">
    <property type="term" value="F:ferrous iron binding"/>
    <property type="evidence" value="ECO:0007669"/>
    <property type="project" value="TreeGrafter"/>
</dbReference>
<dbReference type="CDD" id="cd01055">
    <property type="entry name" value="Nonheme_Ferritin"/>
    <property type="match status" value="1"/>
</dbReference>
<organism evidence="11 12">
    <name type="scientific">Desulfuribacillus stibiiarsenatis</name>
    <dbReference type="NCBI Taxonomy" id="1390249"/>
    <lineage>
        <taxon>Bacteria</taxon>
        <taxon>Bacillati</taxon>
        <taxon>Bacillota</taxon>
        <taxon>Desulfuribacillia</taxon>
        <taxon>Desulfuribacillales</taxon>
        <taxon>Desulfuribacillaceae</taxon>
        <taxon>Desulfuribacillus</taxon>
    </lineage>
</organism>
<dbReference type="InterPro" id="IPR008331">
    <property type="entry name" value="Ferritin_DPS_dom"/>
</dbReference>
<evidence type="ECO:0000256" key="1">
    <source>
        <dbReference type="ARBA" id="ARBA00002485"/>
    </source>
</evidence>
<dbReference type="AlphaFoldDB" id="A0A1E5L310"/>
<sequence length="169" mass="19836">MLSDKLVQALNKQMNFEFFSAHYYIAIAAYCDSIELEGFANYFLRQAEEEQFHAMKFYKYIKDMDGRVIIAGMDTPKNEYENVQDVFEVALSHEKEVTKRIYQIMDIAQDERQYATISLLNWYVDEQVEEEAAMSNLLSKIKKLQDNNLALYELDKELALRTFTPPLNA</sequence>
<name>A0A1E5L310_9FIRM</name>
<comment type="catalytic activity">
    <reaction evidence="7 9">
        <text>4 Fe(2+) + O2 + 6 H2O = 4 iron(III) oxide-hydroxide + 12 H(+)</text>
        <dbReference type="Rhea" id="RHEA:11972"/>
        <dbReference type="ChEBI" id="CHEBI:15377"/>
        <dbReference type="ChEBI" id="CHEBI:15378"/>
        <dbReference type="ChEBI" id="CHEBI:15379"/>
        <dbReference type="ChEBI" id="CHEBI:29033"/>
        <dbReference type="ChEBI" id="CHEBI:78619"/>
        <dbReference type="EC" id="1.16.3.2"/>
    </reaction>
</comment>
<keyword evidence="12" id="KW-1185">Reference proteome</keyword>
<dbReference type="InterPro" id="IPR009078">
    <property type="entry name" value="Ferritin-like_SF"/>
</dbReference>
<keyword evidence="4 8" id="KW-0479">Metal-binding</keyword>
<dbReference type="FunFam" id="1.20.1260.10:FF:000001">
    <property type="entry name" value="Non-heme ferritin"/>
    <property type="match status" value="1"/>
</dbReference>
<evidence type="ECO:0000313" key="12">
    <source>
        <dbReference type="Proteomes" id="UP000095255"/>
    </source>
</evidence>
<dbReference type="OrthoDB" id="9801481at2"/>
<dbReference type="PANTHER" id="PTHR11431">
    <property type="entry name" value="FERRITIN"/>
    <property type="match status" value="1"/>
</dbReference>
<evidence type="ECO:0000256" key="4">
    <source>
        <dbReference type="ARBA" id="ARBA00022723"/>
    </source>
</evidence>
<evidence type="ECO:0000256" key="5">
    <source>
        <dbReference type="ARBA" id="ARBA00023002"/>
    </source>
</evidence>
<dbReference type="GO" id="GO:0005829">
    <property type="term" value="C:cytosol"/>
    <property type="evidence" value="ECO:0007669"/>
    <property type="project" value="TreeGrafter"/>
</dbReference>
<proteinExistence type="inferred from homology"/>
<dbReference type="Proteomes" id="UP000095255">
    <property type="component" value="Unassembled WGS sequence"/>
</dbReference>
<gene>
    <name evidence="11" type="ORF">BHU72_09785</name>
</gene>
<comment type="caution">
    <text evidence="11">The sequence shown here is derived from an EMBL/GenBank/DDBJ whole genome shotgun (WGS) entry which is preliminary data.</text>
</comment>
<dbReference type="GO" id="GO:0006879">
    <property type="term" value="P:intracellular iron ion homeostasis"/>
    <property type="evidence" value="ECO:0007669"/>
    <property type="project" value="UniProtKB-KW"/>
</dbReference>
<feature type="binding site" evidence="8">
    <location>
        <position position="17"/>
    </location>
    <ligand>
        <name>Fe cation</name>
        <dbReference type="ChEBI" id="CHEBI:24875"/>
        <label>1</label>
    </ligand>
</feature>
<dbReference type="PROSITE" id="PS50905">
    <property type="entry name" value="FERRITIN_LIKE"/>
    <property type="match status" value="1"/>
</dbReference>
<dbReference type="InterPro" id="IPR041719">
    <property type="entry name" value="Ferritin_prok"/>
</dbReference>
<keyword evidence="5" id="KW-0560">Oxidoreductase</keyword>
<dbReference type="EC" id="1.16.3.2" evidence="9"/>
<keyword evidence="9" id="KW-0963">Cytoplasm</keyword>
<comment type="function">
    <text evidence="1 9">Iron-storage protein.</text>
</comment>
<dbReference type="STRING" id="1390249.BHU72_09785"/>
<dbReference type="GO" id="GO:0004322">
    <property type="term" value="F:ferroxidase activity"/>
    <property type="evidence" value="ECO:0007669"/>
    <property type="project" value="TreeGrafter"/>
</dbReference>
<dbReference type="EMBL" id="MJAT01000038">
    <property type="protein sequence ID" value="OEH84487.1"/>
    <property type="molecule type" value="Genomic_DNA"/>
</dbReference>
<evidence type="ECO:0000256" key="9">
    <source>
        <dbReference type="RuleBase" id="RU361145"/>
    </source>
</evidence>
<reference evidence="11 12" key="1">
    <citation type="submission" date="2016-09" db="EMBL/GenBank/DDBJ databases">
        <title>Desulfuribacillus arsenicus sp. nov., an obligately anaerobic, dissimilatory arsenic- and antimonate-reducing bacterium isolated from anoxic sediments.</title>
        <authorList>
            <person name="Abin C.A."/>
            <person name="Hollibaugh J.T."/>
        </authorList>
    </citation>
    <scope>NUCLEOTIDE SEQUENCE [LARGE SCALE GENOMIC DNA]</scope>
    <source>
        <strain evidence="11 12">MLFW-2</strain>
    </source>
</reference>
<dbReference type="GO" id="GO:0042802">
    <property type="term" value="F:identical protein binding"/>
    <property type="evidence" value="ECO:0007669"/>
    <property type="project" value="UniProtKB-ARBA"/>
</dbReference>
<dbReference type="Gene3D" id="1.20.1260.10">
    <property type="match status" value="1"/>
</dbReference>
<comment type="similarity">
    <text evidence="2 9">Belongs to the ferritin family. Prokaryotic subfamily.</text>
</comment>
<evidence type="ECO:0000313" key="11">
    <source>
        <dbReference type="EMBL" id="OEH84487.1"/>
    </source>
</evidence>
<dbReference type="InterPro" id="IPR009040">
    <property type="entry name" value="Ferritin-like_diiron"/>
</dbReference>
<evidence type="ECO:0000256" key="6">
    <source>
        <dbReference type="ARBA" id="ARBA00023004"/>
    </source>
</evidence>
<feature type="binding site" evidence="8">
    <location>
        <position position="50"/>
    </location>
    <ligand>
        <name>Fe cation</name>
        <dbReference type="ChEBI" id="CHEBI:24875"/>
        <label>1</label>
    </ligand>
</feature>
<dbReference type="InterPro" id="IPR001519">
    <property type="entry name" value="Ferritin"/>
</dbReference>
<evidence type="ECO:0000256" key="2">
    <source>
        <dbReference type="ARBA" id="ARBA00006950"/>
    </source>
</evidence>
<feature type="binding site" evidence="8">
    <location>
        <position position="53"/>
    </location>
    <ligand>
        <name>Fe cation</name>
        <dbReference type="ChEBI" id="CHEBI:24875"/>
        <label>1</label>
    </ligand>
</feature>
<protein>
    <recommendedName>
        <fullName evidence="9">Ferritin</fullName>
        <ecNumber evidence="9">1.16.3.2</ecNumber>
    </recommendedName>
</protein>
<accession>A0A1E5L310</accession>
<evidence type="ECO:0000259" key="10">
    <source>
        <dbReference type="PROSITE" id="PS50905"/>
    </source>
</evidence>
<dbReference type="RefSeq" id="WP_069703200.1">
    <property type="nucleotide sequence ID" value="NZ_MJAT01000038.1"/>
</dbReference>
<dbReference type="Pfam" id="PF00210">
    <property type="entry name" value="Ferritin"/>
    <property type="match status" value="1"/>
</dbReference>
<evidence type="ECO:0000256" key="3">
    <source>
        <dbReference type="ARBA" id="ARBA00022434"/>
    </source>
</evidence>
<feature type="domain" description="Ferritin-like diiron" evidence="10">
    <location>
        <begin position="1"/>
        <end position="145"/>
    </location>
</feature>
<comment type="subcellular location">
    <subcellularLocation>
        <location evidence="9">Cytoplasm</location>
    </subcellularLocation>
</comment>
<dbReference type="GO" id="GO:0006826">
    <property type="term" value="P:iron ion transport"/>
    <property type="evidence" value="ECO:0007669"/>
    <property type="project" value="InterPro"/>
</dbReference>
<dbReference type="SUPFAM" id="SSF47240">
    <property type="entry name" value="Ferritin-like"/>
    <property type="match status" value="1"/>
</dbReference>
<feature type="binding site" evidence="8">
    <location>
        <position position="127"/>
    </location>
    <ligand>
        <name>Fe cation</name>
        <dbReference type="ChEBI" id="CHEBI:24875"/>
        <label>1</label>
    </ligand>
</feature>
<feature type="binding site" evidence="8">
    <location>
        <position position="94"/>
    </location>
    <ligand>
        <name>Fe cation</name>
        <dbReference type="ChEBI" id="CHEBI:24875"/>
        <label>1</label>
    </ligand>
</feature>
<dbReference type="InterPro" id="IPR012347">
    <property type="entry name" value="Ferritin-like"/>
</dbReference>
<dbReference type="PANTHER" id="PTHR11431:SF127">
    <property type="entry name" value="BACTERIAL NON-HEME FERRITIN"/>
    <property type="match status" value="1"/>
</dbReference>